<feature type="transmembrane region" description="Helical" evidence="2">
    <location>
        <begin position="176"/>
        <end position="197"/>
    </location>
</feature>
<feature type="region of interest" description="Disordered" evidence="1">
    <location>
        <begin position="1"/>
        <end position="28"/>
    </location>
</feature>
<dbReference type="OMA" id="DNFFFVL"/>
<accession>A0A5P1FJT6</accession>
<keyword evidence="2" id="KW-1133">Transmembrane helix</keyword>
<evidence type="ECO:0000256" key="2">
    <source>
        <dbReference type="SAM" id="Phobius"/>
    </source>
</evidence>
<sequence>MASTDSAETSCDNASTPAPKLERAHSSKLSKLREFKLRIPSLKTRLLPEESPTPRVLDFLKARPSRNWFRKLRLTSPLAVFRRTVNRREQVSLSVPSPAGIRRHFHIRFFRRIDWASIFSMCREFLCHPMNLALIVWLLCVAVTGVFLGLLFLGALNSTFPSKAVRNYWMENCNQVLNALFTLMSIYQHPIFFHHLFMLCRWNSEDIVELRKVYCKNAAYRPREWAHMMVVVILLHITCIAQYGLCGLYWGYSEASRPEIAETLLFALSVIAPVSAGAYTIYSPLGREFNLDSDSESEDLKTRTKPGLKLYEERVVVSQPEWVGGLFDCSDDQTVGCLSFFCTFCVFGWNMERLGFGNMYVHIFTFLLLCITPFWIFSNTALKIHNITIDNVMWIVGIVLCVFGLLYGGFWRIQMRKRFKLPGYTFCCGSASLSDYFLWMFCWPCSLAQEVRTANFYDVEDDSLYRRLCESDEESQNSSEGGSSDRGYEVVISVSDDEVAELSNGGDDAMIPPVQVSIDPDIVEENPSLSLTQEEGSNRKTDLQVIEVDTVEENPNLPLTQEEGSNRNTELRIFGRAYLLNLITYASFWWLLAFIIRFL</sequence>
<feature type="transmembrane region" description="Helical" evidence="2">
    <location>
        <begin position="132"/>
        <end position="156"/>
    </location>
</feature>
<keyword evidence="4" id="KW-1185">Reference proteome</keyword>
<dbReference type="Proteomes" id="UP000243459">
    <property type="component" value="Chromosome 2"/>
</dbReference>
<evidence type="ECO:0000313" key="3">
    <source>
        <dbReference type="EMBL" id="ONK77199.1"/>
    </source>
</evidence>
<dbReference type="GO" id="GO:0051762">
    <property type="term" value="P:sesquiterpene biosynthetic process"/>
    <property type="evidence" value="ECO:0007669"/>
    <property type="project" value="TreeGrafter"/>
</dbReference>
<name>A0A5P1FJT6_ASPOF</name>
<feature type="compositionally biased region" description="Polar residues" evidence="1">
    <location>
        <begin position="1"/>
        <end position="16"/>
    </location>
</feature>
<feature type="transmembrane region" description="Helical" evidence="2">
    <location>
        <begin position="577"/>
        <end position="596"/>
    </location>
</feature>
<proteinExistence type="predicted"/>
<organism evidence="3 4">
    <name type="scientific">Asparagus officinalis</name>
    <name type="common">Garden asparagus</name>
    <dbReference type="NCBI Taxonomy" id="4686"/>
    <lineage>
        <taxon>Eukaryota</taxon>
        <taxon>Viridiplantae</taxon>
        <taxon>Streptophyta</taxon>
        <taxon>Embryophyta</taxon>
        <taxon>Tracheophyta</taxon>
        <taxon>Spermatophyta</taxon>
        <taxon>Magnoliopsida</taxon>
        <taxon>Liliopsida</taxon>
        <taxon>Asparagales</taxon>
        <taxon>Asparagaceae</taxon>
        <taxon>Asparagoideae</taxon>
        <taxon>Asparagus</taxon>
    </lineage>
</organism>
<dbReference type="PANTHER" id="PTHR31045:SF23">
    <property type="entry name" value="OS01G0825900 PROTEIN"/>
    <property type="match status" value="1"/>
</dbReference>
<dbReference type="Pfam" id="PF04749">
    <property type="entry name" value="PLAC8"/>
    <property type="match status" value="1"/>
</dbReference>
<dbReference type="PANTHER" id="PTHR31045">
    <property type="entry name" value="PLAC8 FAMILY PROTEIN-RELATED"/>
    <property type="match status" value="1"/>
</dbReference>
<evidence type="ECO:0000256" key="1">
    <source>
        <dbReference type="SAM" id="MobiDB-lite"/>
    </source>
</evidence>
<gene>
    <name evidence="3" type="ORF">A4U43_C02F4110</name>
</gene>
<keyword evidence="2" id="KW-0472">Membrane</keyword>
<evidence type="ECO:0008006" key="5">
    <source>
        <dbReference type="Google" id="ProtNLM"/>
    </source>
</evidence>
<protein>
    <recommendedName>
        <fullName evidence="5">PLAC8 family protein</fullName>
    </recommendedName>
</protein>
<feature type="transmembrane region" description="Helical" evidence="2">
    <location>
        <begin position="359"/>
        <end position="377"/>
    </location>
</feature>
<dbReference type="InterPro" id="IPR006461">
    <property type="entry name" value="PLAC_motif_containing"/>
</dbReference>
<dbReference type="EMBL" id="CM007382">
    <property type="protein sequence ID" value="ONK77199.1"/>
    <property type="molecule type" value="Genomic_DNA"/>
</dbReference>
<keyword evidence="2" id="KW-0812">Transmembrane</keyword>
<feature type="transmembrane region" description="Helical" evidence="2">
    <location>
        <begin position="264"/>
        <end position="282"/>
    </location>
</feature>
<feature type="transmembrane region" description="Helical" evidence="2">
    <location>
        <begin position="392"/>
        <end position="411"/>
    </location>
</feature>
<dbReference type="OrthoDB" id="6407410at2759"/>
<dbReference type="AlphaFoldDB" id="A0A5P1FJT6"/>
<dbReference type="Pfam" id="PF11204">
    <property type="entry name" value="DUF2985"/>
    <property type="match status" value="1"/>
</dbReference>
<dbReference type="InterPro" id="IPR021369">
    <property type="entry name" value="DUF2985"/>
</dbReference>
<dbReference type="GO" id="GO:0009975">
    <property type="term" value="F:cyclase activity"/>
    <property type="evidence" value="ECO:0007669"/>
    <property type="project" value="TreeGrafter"/>
</dbReference>
<dbReference type="Gramene" id="ONK77199">
    <property type="protein sequence ID" value="ONK77199"/>
    <property type="gene ID" value="A4U43_C02F4110"/>
</dbReference>
<reference evidence="4" key="1">
    <citation type="journal article" date="2017" name="Nat. Commun.">
        <title>The asparagus genome sheds light on the origin and evolution of a young Y chromosome.</title>
        <authorList>
            <person name="Harkess A."/>
            <person name="Zhou J."/>
            <person name="Xu C."/>
            <person name="Bowers J.E."/>
            <person name="Van der Hulst R."/>
            <person name="Ayyampalayam S."/>
            <person name="Mercati F."/>
            <person name="Riccardi P."/>
            <person name="McKain M.R."/>
            <person name="Kakrana A."/>
            <person name="Tang H."/>
            <person name="Ray J."/>
            <person name="Groenendijk J."/>
            <person name="Arikit S."/>
            <person name="Mathioni S.M."/>
            <person name="Nakano M."/>
            <person name="Shan H."/>
            <person name="Telgmann-Rauber A."/>
            <person name="Kanno A."/>
            <person name="Yue Z."/>
            <person name="Chen H."/>
            <person name="Li W."/>
            <person name="Chen Y."/>
            <person name="Xu X."/>
            <person name="Zhang Y."/>
            <person name="Luo S."/>
            <person name="Chen H."/>
            <person name="Gao J."/>
            <person name="Mao Z."/>
            <person name="Pires J.C."/>
            <person name="Luo M."/>
            <person name="Kudrna D."/>
            <person name="Wing R.A."/>
            <person name="Meyers B.C."/>
            <person name="Yi K."/>
            <person name="Kong H."/>
            <person name="Lavrijsen P."/>
            <person name="Sunseri F."/>
            <person name="Falavigna A."/>
            <person name="Ye Y."/>
            <person name="Leebens-Mack J.H."/>
            <person name="Chen G."/>
        </authorList>
    </citation>
    <scope>NUCLEOTIDE SEQUENCE [LARGE SCALE GENOMIC DNA]</scope>
    <source>
        <strain evidence="4">cv. DH0086</strain>
    </source>
</reference>
<dbReference type="NCBIfam" id="TIGR01571">
    <property type="entry name" value="A_thal_Cys_rich"/>
    <property type="match status" value="1"/>
</dbReference>
<evidence type="ECO:0000313" key="4">
    <source>
        <dbReference type="Proteomes" id="UP000243459"/>
    </source>
</evidence>
<feature type="transmembrane region" description="Helical" evidence="2">
    <location>
        <begin position="230"/>
        <end position="252"/>
    </location>
</feature>